<dbReference type="EMBL" id="JADXDR010000050">
    <property type="protein sequence ID" value="KAI7842621.1"/>
    <property type="molecule type" value="Genomic_DNA"/>
</dbReference>
<evidence type="ECO:0000256" key="1">
    <source>
        <dbReference type="SAM" id="MobiDB-lite"/>
    </source>
</evidence>
<feature type="region of interest" description="Disordered" evidence="1">
    <location>
        <begin position="418"/>
        <end position="446"/>
    </location>
</feature>
<dbReference type="PANTHER" id="PTHR46007:SF8">
    <property type="entry name" value="C2H2-TYPE DOMAIN-CONTAINING PROTEIN"/>
    <property type="match status" value="1"/>
</dbReference>
<organism evidence="2 3">
    <name type="scientific">Chlorella ohadii</name>
    <dbReference type="NCBI Taxonomy" id="2649997"/>
    <lineage>
        <taxon>Eukaryota</taxon>
        <taxon>Viridiplantae</taxon>
        <taxon>Chlorophyta</taxon>
        <taxon>core chlorophytes</taxon>
        <taxon>Trebouxiophyceae</taxon>
        <taxon>Chlorellales</taxon>
        <taxon>Chlorellaceae</taxon>
        <taxon>Chlorella clade</taxon>
        <taxon>Chlorella</taxon>
    </lineage>
</organism>
<proteinExistence type="predicted"/>
<dbReference type="Proteomes" id="UP001205105">
    <property type="component" value="Unassembled WGS sequence"/>
</dbReference>
<feature type="region of interest" description="Disordered" evidence="1">
    <location>
        <begin position="521"/>
        <end position="541"/>
    </location>
</feature>
<comment type="caution">
    <text evidence="2">The sequence shown here is derived from an EMBL/GenBank/DDBJ whole genome shotgun (WGS) entry which is preliminary data.</text>
</comment>
<feature type="compositionally biased region" description="Acidic residues" evidence="1">
    <location>
        <begin position="30"/>
        <end position="40"/>
    </location>
</feature>
<dbReference type="InterPro" id="IPR051647">
    <property type="entry name" value="Mediator_comp_sub12"/>
</dbReference>
<dbReference type="GO" id="GO:0045944">
    <property type="term" value="P:positive regulation of transcription by RNA polymerase II"/>
    <property type="evidence" value="ECO:0007669"/>
    <property type="project" value="TreeGrafter"/>
</dbReference>
<keyword evidence="3" id="KW-1185">Reference proteome</keyword>
<feature type="compositionally biased region" description="Low complexity" evidence="1">
    <location>
        <begin position="141"/>
        <end position="167"/>
    </location>
</feature>
<feature type="compositionally biased region" description="Pro residues" evidence="1">
    <location>
        <begin position="1"/>
        <end position="13"/>
    </location>
</feature>
<feature type="compositionally biased region" description="Polar residues" evidence="1">
    <location>
        <begin position="531"/>
        <end position="540"/>
    </location>
</feature>
<sequence length="1010" mass="107175">MSGLGRPPPPLPPAASKRARWDNEAPSGTDDADEEDEEEQAPFALWDSKRRRWVDDEEPASEYDRGPQRWQRSLRSATAPSRQRQQALRPAAAGAAAGPAGRDADLQQQRQQQQQQQQQRRQQAEAAAAAGPVAPAGLPVSTSRQQQQARRPTAADAAAGPAAQAASRRQRQRARYQPTAAGAAATGPAGRAASRQRQQQQSAAVDLADIQQLARANQAAREAAYEAGGSQFKPYAVKLPPRPVEAPAAGAAAAAAAVGYADIEAGMGSADEADGRMLGEAEEEWEEWSEEWEGDPLEYKSFWASRLRSICGRSFDDLLQQKQQDNRHLDYDEDVLVSELAEHCRSIQFNNPEIETTSLIKWTVAIVARGWDHQEGRYKWPPPEAALDVEVPHNRRQAAGTLVQGQQQPHPAAFLSARQAAAGGGPEPPPEAPAEGQAAEDRSADDVVRDSYRQFTGLSSMLSKLLSEHGTPSAAAAVARAAACRAAAAAAMEAGDEPAALEHALDAAVHAAVAAGTVLRGNEEQEEPGQPTGSAQQAADTSGDILSQIHLKGTAYCSSLRDGMASHPAPLGVSVMQTVVRANEHVGAATTAAQSGSQLDAANRSLAAAVHMTFAAVTCLERLAAQPPAQLAVAGRQQVAQQPQLPAAQPLAQLAVAGRQQQQQQRRNYGMRGVAERGNGWDLTVDLLPVYDRLLYISGFQQAALAAVAHDHARVWRALHQAGCGALTPPAQLLAAVEKVPASELNFPVHEYTAGGATLLVELADSSPQQLHQRLQPHRLKLYYVQQEQAALAAAQQAAAGRQQVPPPQQQAAPAVAQQGAAGRPAPAAAQAASQQAPSAAGGGSLRFAGAAAGPATAAGVAPAARPAATRRSRQAPAAAAAAPVLDYLPLKQHVSDSQFRAVVKRRFNYIKNVVLQRSQRGLECNLTALHNAVVDQGGYVEVLAARDECERFYQAAVAMREAGKLEGGPAEFSTMARRLHAVYQTYVKPLLDPAILTAAGIELSRRRKW</sequence>
<evidence type="ECO:0000313" key="3">
    <source>
        <dbReference type="Proteomes" id="UP001205105"/>
    </source>
</evidence>
<gene>
    <name evidence="2" type="ORF">COHA_003725</name>
</gene>
<reference evidence="2" key="1">
    <citation type="submission" date="2020-11" db="EMBL/GenBank/DDBJ databases">
        <title>Chlorella ohadii genome sequencing and assembly.</title>
        <authorList>
            <person name="Murik O."/>
            <person name="Treves H."/>
            <person name="Kedem I."/>
            <person name="Shotland Y."/>
            <person name="Kaplan A."/>
        </authorList>
    </citation>
    <scope>NUCLEOTIDE SEQUENCE</scope>
    <source>
        <strain evidence="2">1</strain>
    </source>
</reference>
<feature type="compositionally biased region" description="Low complexity" evidence="1">
    <location>
        <begin position="79"/>
        <end position="130"/>
    </location>
</feature>
<accession>A0AAD5DT06</accession>
<feature type="region of interest" description="Disordered" evidence="1">
    <location>
        <begin position="1"/>
        <end position="204"/>
    </location>
</feature>
<evidence type="ECO:0000313" key="2">
    <source>
        <dbReference type="EMBL" id="KAI7842621.1"/>
    </source>
</evidence>
<dbReference type="AlphaFoldDB" id="A0AAD5DT06"/>
<dbReference type="GO" id="GO:0003713">
    <property type="term" value="F:transcription coactivator activity"/>
    <property type="evidence" value="ECO:0007669"/>
    <property type="project" value="TreeGrafter"/>
</dbReference>
<dbReference type="PANTHER" id="PTHR46007">
    <property type="entry name" value="MEDIATOR OF RNA POLYMERASE II TRANSCRIPTION SUBUNIT 12"/>
    <property type="match status" value="1"/>
</dbReference>
<name>A0AAD5DT06_9CHLO</name>
<feature type="compositionally biased region" description="Low complexity" evidence="1">
    <location>
        <begin position="175"/>
        <end position="204"/>
    </location>
</feature>
<dbReference type="GO" id="GO:0016592">
    <property type="term" value="C:mediator complex"/>
    <property type="evidence" value="ECO:0007669"/>
    <property type="project" value="TreeGrafter"/>
</dbReference>
<protein>
    <submittedName>
        <fullName evidence="2">Uncharacterized protein</fullName>
    </submittedName>
</protein>
<feature type="region of interest" description="Disordered" evidence="1">
    <location>
        <begin position="799"/>
        <end position="837"/>
    </location>
</feature>